<dbReference type="AlphaFoldDB" id="A0A0V0QPA9"/>
<feature type="region of interest" description="Disordered" evidence="2">
    <location>
        <begin position="206"/>
        <end position="257"/>
    </location>
</feature>
<evidence type="ECO:0000256" key="2">
    <source>
        <dbReference type="SAM" id="MobiDB-lite"/>
    </source>
</evidence>
<feature type="compositionally biased region" description="Basic and acidic residues" evidence="2">
    <location>
        <begin position="298"/>
        <end position="309"/>
    </location>
</feature>
<accession>A0A0V0QPA9</accession>
<feature type="coiled-coil region" evidence="1">
    <location>
        <begin position="32"/>
        <end position="87"/>
    </location>
</feature>
<keyword evidence="1" id="KW-0175">Coiled coil</keyword>
<dbReference type="OrthoDB" id="10683723at2759"/>
<dbReference type="OMA" id="IWENQEV"/>
<feature type="region of interest" description="Disordered" evidence="2">
    <location>
        <begin position="391"/>
        <end position="411"/>
    </location>
</feature>
<reference evidence="3 4" key="1">
    <citation type="journal article" date="2015" name="Sci. Rep.">
        <title>Genome of the facultative scuticociliatosis pathogen Pseudocohnilembus persalinus provides insight into its virulence through horizontal gene transfer.</title>
        <authorList>
            <person name="Xiong J."/>
            <person name="Wang G."/>
            <person name="Cheng J."/>
            <person name="Tian M."/>
            <person name="Pan X."/>
            <person name="Warren A."/>
            <person name="Jiang C."/>
            <person name="Yuan D."/>
            <person name="Miao W."/>
        </authorList>
    </citation>
    <scope>NUCLEOTIDE SEQUENCE [LARGE SCALE GENOMIC DNA]</scope>
    <source>
        <strain evidence="3">36N120E</strain>
    </source>
</reference>
<keyword evidence="4" id="KW-1185">Reference proteome</keyword>
<protein>
    <submittedName>
        <fullName evidence="3">Uncharacterized protein</fullName>
    </submittedName>
</protein>
<name>A0A0V0QPA9_PSEPJ</name>
<sequence>MPPKNYKKWCEYCRLMILASEFNQHLKTRRHTQNKERELEFQRNKARKLRLEQERLEKEKDYVPDAIKQLEKKAKLAMAEQEKDEEQIKKYYKGDMDGDFDNPVKQNYKAESFMEKADYSQSLSYKDKELYEELNQEGQIGSKLEKVWNLVIDKESESLGFYNSISQKFQTKKPIGLKLSQREQEIWENQEVDAKDILIHDVNGDVHSQHESDDNEENNLQKQKEQKYDELKEKLKEQQKDKPDQNRDETKGVISSKWEVVEEEEDLFAQNQVGRNLEARLDGEESDEFQEQNNQGHNDGESQDKRLTLGEILDEQKRESEAEKVLREINEGKDVSEREMFEALVSEEARQQGGMFNQIKFKNEKLKKMVEKDVALPSSYDKTMFKKKDFLGGNNDIKDEKKNDAAGSKGFKKRVLNSKKTVKLQFED</sequence>
<feature type="compositionally biased region" description="Basic and acidic residues" evidence="2">
    <location>
        <begin position="222"/>
        <end position="251"/>
    </location>
</feature>
<feature type="compositionally biased region" description="Basic and acidic residues" evidence="2">
    <location>
        <begin position="391"/>
        <end position="404"/>
    </location>
</feature>
<gene>
    <name evidence="3" type="ORF">PPERSA_11315</name>
</gene>
<feature type="region of interest" description="Disordered" evidence="2">
    <location>
        <begin position="269"/>
        <end position="309"/>
    </location>
</feature>
<proteinExistence type="predicted"/>
<dbReference type="InParanoid" id="A0A0V0QPA9"/>
<comment type="caution">
    <text evidence="3">The sequence shown here is derived from an EMBL/GenBank/DDBJ whole genome shotgun (WGS) entry which is preliminary data.</text>
</comment>
<evidence type="ECO:0000256" key="1">
    <source>
        <dbReference type="SAM" id="Coils"/>
    </source>
</evidence>
<organism evidence="3 4">
    <name type="scientific">Pseudocohnilembus persalinus</name>
    <name type="common">Ciliate</name>
    <dbReference type="NCBI Taxonomy" id="266149"/>
    <lineage>
        <taxon>Eukaryota</taxon>
        <taxon>Sar</taxon>
        <taxon>Alveolata</taxon>
        <taxon>Ciliophora</taxon>
        <taxon>Intramacronucleata</taxon>
        <taxon>Oligohymenophorea</taxon>
        <taxon>Scuticociliatia</taxon>
        <taxon>Philasterida</taxon>
        <taxon>Pseudocohnilembidae</taxon>
        <taxon>Pseudocohnilembus</taxon>
    </lineage>
</organism>
<evidence type="ECO:0000313" key="4">
    <source>
        <dbReference type="Proteomes" id="UP000054937"/>
    </source>
</evidence>
<dbReference type="Proteomes" id="UP000054937">
    <property type="component" value="Unassembled WGS sequence"/>
</dbReference>
<dbReference type="EMBL" id="LDAU01000120">
    <property type="protein sequence ID" value="KRX04191.1"/>
    <property type="molecule type" value="Genomic_DNA"/>
</dbReference>
<evidence type="ECO:0000313" key="3">
    <source>
        <dbReference type="EMBL" id="KRX04191.1"/>
    </source>
</evidence>